<dbReference type="Proteomes" id="UP001150538">
    <property type="component" value="Unassembled WGS sequence"/>
</dbReference>
<protein>
    <submittedName>
        <fullName evidence="2">Uncharacterized protein</fullName>
    </submittedName>
</protein>
<dbReference type="Gene3D" id="3.80.10.10">
    <property type="entry name" value="Ribonuclease Inhibitor"/>
    <property type="match status" value="1"/>
</dbReference>
<feature type="region of interest" description="Disordered" evidence="1">
    <location>
        <begin position="164"/>
        <end position="189"/>
    </location>
</feature>
<sequence>MASMDWYETVLQYNYTIWKYENNFKEYSKVGNRYISRIYLDPGYPPCDEFFDLKCPKLTDLQLPYDPELVRKLSKFTKLNPTITDLYIECNILEQDLPIIDQPTLFELICPLYQRLYLLELKVVIKLPSLSFLLENLPNLGTLELEYCVLKDISDIFVPRNSRHYQHNKPPHSNNSKPKSPPNSSQKKPYYSLTRLSFSRWFTTKNQLKEIMNGNLVFNADIFPNLDILTLQAFLENIINIPISDTNFGPIPHPCFMSSVRFKSITDLRLYKVTFKLLNNIAESCPNLEKLSVLTFYHANDPIDIILSFRSIAEYFPKLISLVIWMWKKRTDDDSDFPITNDMSFYSETLDYALGLREIADGDSGSNRTLYLLDRIHMNNSRVNRIQQLPHQQQETERQTAPRNDIIQRIQTPMKFSCSNMLRSLCICTLGNILTPDILLPIAQFTNLIFLEIEFSTLYNIQLQKNRIQDYYSNSTTDPDHSTKPFGKLVDFTLNNNGFNENIEQFMELIKLFPALRIFHYNEGDQYCRHHSDSGNGSHDKHGDFFDILKQAFPDLLFVF</sequence>
<evidence type="ECO:0000313" key="2">
    <source>
        <dbReference type="EMBL" id="KAJ1916376.1"/>
    </source>
</evidence>
<reference evidence="2" key="1">
    <citation type="submission" date="2022-07" db="EMBL/GenBank/DDBJ databases">
        <title>Phylogenomic reconstructions and comparative analyses of Kickxellomycotina fungi.</title>
        <authorList>
            <person name="Reynolds N.K."/>
            <person name="Stajich J.E."/>
            <person name="Barry K."/>
            <person name="Grigoriev I.V."/>
            <person name="Crous P."/>
            <person name="Smith M.E."/>
        </authorList>
    </citation>
    <scope>NUCLEOTIDE SEQUENCE</scope>
    <source>
        <strain evidence="2">NBRC 100468</strain>
    </source>
</reference>
<dbReference type="EMBL" id="JANBPU010000105">
    <property type="protein sequence ID" value="KAJ1916376.1"/>
    <property type="molecule type" value="Genomic_DNA"/>
</dbReference>
<gene>
    <name evidence="2" type="ORF">H4219_003822</name>
</gene>
<comment type="caution">
    <text evidence="2">The sequence shown here is derived from an EMBL/GenBank/DDBJ whole genome shotgun (WGS) entry which is preliminary data.</text>
</comment>
<keyword evidence="3" id="KW-1185">Reference proteome</keyword>
<evidence type="ECO:0000256" key="1">
    <source>
        <dbReference type="SAM" id="MobiDB-lite"/>
    </source>
</evidence>
<evidence type="ECO:0000313" key="3">
    <source>
        <dbReference type="Proteomes" id="UP001150538"/>
    </source>
</evidence>
<accession>A0A9W8DMC2</accession>
<proteinExistence type="predicted"/>
<organism evidence="2 3">
    <name type="scientific">Mycoemilia scoparia</name>
    <dbReference type="NCBI Taxonomy" id="417184"/>
    <lineage>
        <taxon>Eukaryota</taxon>
        <taxon>Fungi</taxon>
        <taxon>Fungi incertae sedis</taxon>
        <taxon>Zoopagomycota</taxon>
        <taxon>Kickxellomycotina</taxon>
        <taxon>Kickxellomycetes</taxon>
        <taxon>Kickxellales</taxon>
        <taxon>Kickxellaceae</taxon>
        <taxon>Mycoemilia</taxon>
    </lineage>
</organism>
<dbReference type="InterPro" id="IPR032675">
    <property type="entry name" value="LRR_dom_sf"/>
</dbReference>
<name>A0A9W8DMC2_9FUNG</name>
<dbReference type="AlphaFoldDB" id="A0A9W8DMC2"/>
<feature type="compositionally biased region" description="Low complexity" evidence="1">
    <location>
        <begin position="171"/>
        <end position="189"/>
    </location>
</feature>